<dbReference type="SUPFAM" id="SSF52540">
    <property type="entry name" value="P-loop containing nucleoside triphosphate hydrolases"/>
    <property type="match status" value="1"/>
</dbReference>
<dbReference type="SMART" id="SM00382">
    <property type="entry name" value="AAA"/>
    <property type="match status" value="1"/>
</dbReference>
<dbReference type="InterPro" id="IPR003439">
    <property type="entry name" value="ABC_transporter-like_ATP-bd"/>
</dbReference>
<sequence length="233" mass="26428">MDTILKISNLTKNYYNTQALKGIDLEVERGKILGLLGPNGSGKTTLMKIIAGILKPTSGEVLIEGKKPGIYTKQIVSYLPDVNPLYKWMRVKDAVNFFKDFYNDFDEEKAKSNLDFMELKENQKVSSLSKGMLERLLLALFLSRNAKLYILDEPLGGVDPSARDKIIDTIIKNINEDSSMVISTHIIRDIEKVFDEVAFLSEGTIILKEETEDLRRKKGKSIDEIFREVYANV</sequence>
<proteinExistence type="predicted"/>
<dbReference type="GO" id="GO:0005524">
    <property type="term" value="F:ATP binding"/>
    <property type="evidence" value="ECO:0007669"/>
    <property type="project" value="UniProtKB-KW"/>
</dbReference>
<dbReference type="InterPro" id="IPR003593">
    <property type="entry name" value="AAA+_ATPase"/>
</dbReference>
<evidence type="ECO:0000313" key="1">
    <source>
        <dbReference type="EMBL" id="SDF12879.1"/>
    </source>
</evidence>
<accession>A0A1G7IKQ7</accession>
<dbReference type="Proteomes" id="UP000183404">
    <property type="component" value="Unassembled WGS sequence"/>
</dbReference>
<keyword evidence="1" id="KW-0547">Nucleotide-binding</keyword>
<organism evidence="1 2">
    <name type="scientific">Thermoanaerobacter thermohydrosulfuricus</name>
    <name type="common">Clostridium thermohydrosulfuricum</name>
    <dbReference type="NCBI Taxonomy" id="1516"/>
    <lineage>
        <taxon>Bacteria</taxon>
        <taxon>Bacillati</taxon>
        <taxon>Bacillota</taxon>
        <taxon>Clostridia</taxon>
        <taxon>Thermoanaerobacterales</taxon>
        <taxon>Thermoanaerobacteraceae</taxon>
        <taxon>Thermoanaerobacter</taxon>
    </lineage>
</organism>
<dbReference type="RefSeq" id="WP_004398957.1">
    <property type="nucleotide sequence ID" value="NZ_FNBS01000004.1"/>
</dbReference>
<dbReference type="Gene3D" id="3.40.50.300">
    <property type="entry name" value="P-loop containing nucleotide triphosphate hydrolases"/>
    <property type="match status" value="1"/>
</dbReference>
<protein>
    <submittedName>
        <fullName evidence="1">ABC-2 type transport system ATP-binding protein</fullName>
    </submittedName>
</protein>
<dbReference type="InterPro" id="IPR027417">
    <property type="entry name" value="P-loop_NTPase"/>
</dbReference>
<reference evidence="1 2" key="1">
    <citation type="submission" date="2016-10" db="EMBL/GenBank/DDBJ databases">
        <authorList>
            <person name="de Groot N.N."/>
        </authorList>
    </citation>
    <scope>NUCLEOTIDE SEQUENCE [LARGE SCALE GENOMIC DNA]</scope>
    <source>
        <strain evidence="1 2">DSM 569</strain>
    </source>
</reference>
<evidence type="ECO:0000313" key="2">
    <source>
        <dbReference type="Proteomes" id="UP000183404"/>
    </source>
</evidence>
<dbReference type="GO" id="GO:0016887">
    <property type="term" value="F:ATP hydrolysis activity"/>
    <property type="evidence" value="ECO:0007669"/>
    <property type="project" value="InterPro"/>
</dbReference>
<dbReference type="EMBL" id="FNBS01000004">
    <property type="protein sequence ID" value="SDF12879.1"/>
    <property type="molecule type" value="Genomic_DNA"/>
</dbReference>
<dbReference type="Pfam" id="PF00005">
    <property type="entry name" value="ABC_tran"/>
    <property type="match status" value="1"/>
</dbReference>
<dbReference type="CDD" id="cd03230">
    <property type="entry name" value="ABC_DR_subfamily_A"/>
    <property type="match status" value="1"/>
</dbReference>
<dbReference type="PROSITE" id="PS50893">
    <property type="entry name" value="ABC_TRANSPORTER_2"/>
    <property type="match status" value="1"/>
</dbReference>
<dbReference type="AlphaFoldDB" id="A0A1G7IKQ7"/>
<name>A0A1G7IKQ7_THETY</name>
<dbReference type="PANTHER" id="PTHR43158:SF1">
    <property type="entry name" value="ABC TRANSPORTER, ATP-BINDING PROTEIN"/>
    <property type="match status" value="1"/>
</dbReference>
<keyword evidence="1" id="KW-0067">ATP-binding</keyword>
<gene>
    <name evidence="1" type="ORF">SAMN04244560_00291</name>
</gene>
<dbReference type="PANTHER" id="PTHR43158">
    <property type="entry name" value="SKFA PEPTIDE EXPORT ATP-BINDING PROTEIN SKFE"/>
    <property type="match status" value="1"/>
</dbReference>